<dbReference type="EMBL" id="MLAK01001248">
    <property type="protein sequence ID" value="OHS95418.1"/>
    <property type="molecule type" value="Genomic_DNA"/>
</dbReference>
<feature type="compositionally biased region" description="Basic residues" evidence="2">
    <location>
        <begin position="701"/>
        <end position="716"/>
    </location>
</feature>
<evidence type="ECO:0000313" key="3">
    <source>
        <dbReference type="EMBL" id="OHS95418.1"/>
    </source>
</evidence>
<dbReference type="PANTHER" id="PTHR24114:SF2">
    <property type="entry name" value="F-BOX DOMAIN-CONTAINING PROTEIN-RELATED"/>
    <property type="match status" value="1"/>
</dbReference>
<dbReference type="Gene3D" id="3.80.10.10">
    <property type="entry name" value="Ribonuclease Inhibitor"/>
    <property type="match status" value="3"/>
</dbReference>
<dbReference type="Pfam" id="PF00560">
    <property type="entry name" value="LRR_1"/>
    <property type="match status" value="1"/>
</dbReference>
<dbReference type="SMART" id="SM00368">
    <property type="entry name" value="LRR_RI"/>
    <property type="match status" value="9"/>
</dbReference>
<comment type="caution">
    <text evidence="3">The sequence shown here is derived from an EMBL/GenBank/DDBJ whole genome shotgun (WGS) entry which is preliminary data.</text>
</comment>
<proteinExistence type="predicted"/>
<dbReference type="SUPFAM" id="SSF52047">
    <property type="entry name" value="RNI-like"/>
    <property type="match status" value="1"/>
</dbReference>
<dbReference type="Proteomes" id="UP000179807">
    <property type="component" value="Unassembled WGS sequence"/>
</dbReference>
<protein>
    <recommendedName>
        <fullName evidence="5">Leucine Rich Repeat family protein</fullName>
    </recommendedName>
</protein>
<dbReference type="AlphaFoldDB" id="A0A1J4J8A0"/>
<dbReference type="InterPro" id="IPR001611">
    <property type="entry name" value="Leu-rich_rpt"/>
</dbReference>
<accession>A0A1J4J8A0</accession>
<dbReference type="RefSeq" id="XP_068348555.1">
    <property type="nucleotide sequence ID" value="XM_068495539.1"/>
</dbReference>
<dbReference type="PANTHER" id="PTHR24114">
    <property type="entry name" value="LEUCINE RICH REPEAT FAMILY PROTEIN"/>
    <property type="match status" value="1"/>
</dbReference>
<organism evidence="3 4">
    <name type="scientific">Tritrichomonas foetus</name>
    <dbReference type="NCBI Taxonomy" id="1144522"/>
    <lineage>
        <taxon>Eukaryota</taxon>
        <taxon>Metamonada</taxon>
        <taxon>Parabasalia</taxon>
        <taxon>Tritrichomonadida</taxon>
        <taxon>Tritrichomonadidae</taxon>
        <taxon>Tritrichomonas</taxon>
    </lineage>
</organism>
<dbReference type="GeneID" id="94830243"/>
<dbReference type="InterPro" id="IPR052394">
    <property type="entry name" value="LRR-containing"/>
</dbReference>
<evidence type="ECO:0000313" key="4">
    <source>
        <dbReference type="Proteomes" id="UP000179807"/>
    </source>
</evidence>
<keyword evidence="4" id="KW-1185">Reference proteome</keyword>
<evidence type="ECO:0008006" key="5">
    <source>
        <dbReference type="Google" id="ProtNLM"/>
    </source>
</evidence>
<reference evidence="3" key="1">
    <citation type="submission" date="2016-10" db="EMBL/GenBank/DDBJ databases">
        <authorList>
            <person name="Benchimol M."/>
            <person name="Almeida L.G."/>
            <person name="Vasconcelos A.T."/>
            <person name="Perreira-Neves A."/>
            <person name="Rosa I.A."/>
            <person name="Tasca T."/>
            <person name="Bogo M.R."/>
            <person name="de Souza W."/>
        </authorList>
    </citation>
    <scope>NUCLEOTIDE SEQUENCE [LARGE SCALE GENOMIC DNA]</scope>
    <source>
        <strain evidence="3">K</strain>
    </source>
</reference>
<keyword evidence="1" id="KW-0175">Coiled coil</keyword>
<sequence>MKRLLNNSYRRTIDNRITKIVNTHKNLSKTTTNRCRSALNIQRLNHTINMQDALYIFREKWEDLEIPISSAAEKRFVDQFFQSITNKCLKFGSFGLGPNGVRALLEVFSTQNQYVYLDLSSNKMGDDGAIYVSQFLRSNPPIIHIDLRSNAITANGFVNLFQSLKRNYFLTSLDISTVGGIERNKMGLNGCKELARLLLVNETISFLNISMSGMSIEGCTFLSEAFSKNQGLVNVDVSGNRFGTQGAIKLFSENNSLGNFEYFNISRNEITDSASHSICKQIKMSINLRTLDLSHNKFSKKFLKQLVECLQGKNIQNLMLSHNSFDFECGNIIRTLLIENDKILSLNLSSNPLHDRGLKKIAKAIDKNQTLKVLELSDTFMTDMSVLIFAERMKENNTIEKLNLNNNNIGDKGAIELVKMLCGNNTMLYIGLQSNEITDESCPAFLEMLQKNNTIIDIDIDFNDFTYRTHMNMKQSIADHKKQLNNNIAEYANRHIELLKNDEKKLIEVRHKVKKQSKLVRNSIEEKERKEQYFQDLQRKRKQDALDSDQRLANLKQEYENLHEYRLQIQNQYSDLLMKTEAEKNVADNEYQKNSIRRQQAAARVHHAESKKLETEVEINHVIDDLKLHFLTIRQQLSELIKEAHLRQTNLRKKEEQAAREEEEARKQQELREKVDKALENPPPREIKTLEEIKKSARAVPRQRKASTKKVKKAASRPKTAANAPIVRPQFNDEPI</sequence>
<dbReference type="Pfam" id="PF13516">
    <property type="entry name" value="LRR_6"/>
    <property type="match status" value="3"/>
</dbReference>
<dbReference type="VEuPathDB" id="TrichDB:TRFO_10573"/>
<feature type="coiled-coil region" evidence="1">
    <location>
        <begin position="474"/>
        <end position="572"/>
    </location>
</feature>
<gene>
    <name evidence="3" type="ORF">TRFO_10573</name>
</gene>
<name>A0A1J4J8A0_9EUKA</name>
<dbReference type="OrthoDB" id="120976at2759"/>
<evidence type="ECO:0000256" key="2">
    <source>
        <dbReference type="SAM" id="MobiDB-lite"/>
    </source>
</evidence>
<feature type="region of interest" description="Disordered" evidence="2">
    <location>
        <begin position="654"/>
        <end position="736"/>
    </location>
</feature>
<dbReference type="InterPro" id="IPR032675">
    <property type="entry name" value="LRR_dom_sf"/>
</dbReference>
<feature type="compositionally biased region" description="Basic and acidic residues" evidence="2">
    <location>
        <begin position="654"/>
        <end position="695"/>
    </location>
</feature>
<evidence type="ECO:0000256" key="1">
    <source>
        <dbReference type="SAM" id="Coils"/>
    </source>
</evidence>